<dbReference type="CTD" id="58546370"/>
<evidence type="ECO:0000313" key="8">
    <source>
        <dbReference type="EMBL" id="KAH9586021.1"/>
    </source>
</evidence>
<reference evidence="8" key="3">
    <citation type="submission" date="2021-06" db="EMBL/GenBank/DDBJ databases">
        <title>Chromosome-level genome assembly for S. haematobium.</title>
        <authorList>
            <person name="Stroehlein A.J."/>
        </authorList>
    </citation>
    <scope>NUCLEOTIDE SEQUENCE</scope>
</reference>
<dbReference type="GO" id="GO:0005783">
    <property type="term" value="C:endoplasmic reticulum"/>
    <property type="evidence" value="ECO:0007669"/>
    <property type="project" value="TreeGrafter"/>
</dbReference>
<reference evidence="8" key="2">
    <citation type="journal article" date="2019" name="Gigascience">
        <title>High-quality Schistosoma haematobium genome achieved by single-molecule and long-range sequencing.</title>
        <authorList>
            <person name="Stroehlein A.J."/>
            <person name="Korhonen P.K."/>
            <person name="Chong T.M."/>
            <person name="Lim Y.L."/>
            <person name="Chan K.G."/>
            <person name="Webster B."/>
            <person name="Rollinson D."/>
            <person name="Brindley P.J."/>
            <person name="Gasser R.B."/>
            <person name="Young N.D."/>
        </authorList>
    </citation>
    <scope>NUCLEOTIDE SEQUENCE</scope>
</reference>
<dbReference type="InterPro" id="IPR005045">
    <property type="entry name" value="CDC50/LEM3_fam"/>
</dbReference>
<dbReference type="GO" id="GO:0005886">
    <property type="term" value="C:plasma membrane"/>
    <property type="evidence" value="ECO:0007669"/>
    <property type="project" value="TreeGrafter"/>
</dbReference>
<comment type="caution">
    <text evidence="8">The sequence shown here is derived from an EMBL/GenBank/DDBJ whole genome shotgun (WGS) entry which is preliminary data.</text>
</comment>
<reference evidence="8" key="4">
    <citation type="journal article" date="2022" name="PLoS Pathog.">
        <title>Chromosome-level genome of Schistosoma haematobium underpins genome-wide explorations of molecular variation.</title>
        <authorList>
            <person name="Stroehlein A.J."/>
            <person name="Korhonen P.K."/>
            <person name="Lee V.V."/>
            <person name="Ralph S.A."/>
            <person name="Mentink-Kane M."/>
            <person name="You H."/>
            <person name="McManus D.P."/>
            <person name="Tchuente L.T."/>
            <person name="Stothard J.R."/>
            <person name="Kaur P."/>
            <person name="Dudchenko O."/>
            <person name="Aiden E.L."/>
            <person name="Yang B."/>
            <person name="Yang H."/>
            <person name="Emery A.M."/>
            <person name="Webster B.L."/>
            <person name="Brindley P.J."/>
            <person name="Rollinson D."/>
            <person name="Chang B.C.H."/>
            <person name="Gasser R.B."/>
            <person name="Young N.D."/>
        </authorList>
    </citation>
    <scope>NUCLEOTIDE SEQUENCE</scope>
</reference>
<comment type="similarity">
    <text evidence="2 6">Belongs to the CDC50/LEM3 family.</text>
</comment>
<dbReference type="Pfam" id="PF03381">
    <property type="entry name" value="CDC50"/>
    <property type="match status" value="1"/>
</dbReference>
<keyword evidence="4 7" id="KW-1133">Transmembrane helix</keyword>
<dbReference type="GeneID" id="58546370"/>
<gene>
    <name evidence="8" type="primary">TMEM30A_5</name>
    <name evidence="8" type="ORF">MS3_00007081</name>
</gene>
<protein>
    <submittedName>
        <fullName evidence="8">Cell cycle control protein 50A, variant 2</fullName>
    </submittedName>
</protein>
<dbReference type="GO" id="GO:0005794">
    <property type="term" value="C:Golgi apparatus"/>
    <property type="evidence" value="ECO:0007669"/>
    <property type="project" value="TreeGrafter"/>
</dbReference>
<evidence type="ECO:0000256" key="5">
    <source>
        <dbReference type="ARBA" id="ARBA00023136"/>
    </source>
</evidence>
<evidence type="ECO:0000256" key="7">
    <source>
        <dbReference type="SAM" id="Phobius"/>
    </source>
</evidence>
<dbReference type="PANTHER" id="PTHR10926:SF0">
    <property type="entry name" value="CDC50, ISOFORM A"/>
    <property type="match status" value="1"/>
</dbReference>
<sequence>MSAQLLETSSKSRKPRNSAFFQQKLPAWQPMFTAKKSGIAFTVFGIVLIPIGIILLTASNNVVEYLVDYTDCTQNGTEELCSQVIALGKPCVCVKHISVESSIPGPVYLYYGLNNFYQNHRRYARSKNDEQLLGIYQDPSSLSSCNPYVSIEGKPILPCGAIANSIFNDTFILTYIRNDNTKVTVTTTSNGIAWPSDVNRKFGTLNANALNNTVKPPNWPQPIQARSSSPFKTDEALLVWMRIAALPNFRKLSAFVVHKDDFSNGLPSGTYEIVINYFYPVTSFGGRKTFILANTSWLGGKNPTLGIICLITGSIHICLGIAFLIVHFVYGKRPIFPSSVCLIRCAN</sequence>
<dbReference type="EMBL" id="AMPZ03000004">
    <property type="protein sequence ID" value="KAH9586021.1"/>
    <property type="molecule type" value="Genomic_DNA"/>
</dbReference>
<proteinExistence type="inferred from homology"/>
<feature type="transmembrane region" description="Helical" evidence="7">
    <location>
        <begin position="38"/>
        <end position="58"/>
    </location>
</feature>
<comment type="subcellular location">
    <subcellularLocation>
        <location evidence="1">Membrane</location>
        <topology evidence="1">Multi-pass membrane protein</topology>
    </subcellularLocation>
</comment>
<keyword evidence="5 6" id="KW-0472">Membrane</keyword>
<evidence type="ECO:0000256" key="2">
    <source>
        <dbReference type="ARBA" id="ARBA00009457"/>
    </source>
</evidence>
<dbReference type="OrthoDB" id="340608at2759"/>
<keyword evidence="9" id="KW-1185">Reference proteome</keyword>
<dbReference type="AlphaFoldDB" id="A0A922ISS8"/>
<evidence type="ECO:0000256" key="4">
    <source>
        <dbReference type="ARBA" id="ARBA00022989"/>
    </source>
</evidence>
<evidence type="ECO:0000256" key="3">
    <source>
        <dbReference type="ARBA" id="ARBA00022692"/>
    </source>
</evidence>
<feature type="transmembrane region" description="Helical" evidence="7">
    <location>
        <begin position="305"/>
        <end position="330"/>
    </location>
</feature>
<evidence type="ECO:0000313" key="9">
    <source>
        <dbReference type="Proteomes" id="UP000471633"/>
    </source>
</evidence>
<evidence type="ECO:0000256" key="1">
    <source>
        <dbReference type="ARBA" id="ARBA00004141"/>
    </source>
</evidence>
<evidence type="ECO:0000256" key="6">
    <source>
        <dbReference type="PIRNR" id="PIRNR015840"/>
    </source>
</evidence>
<reference evidence="8" key="1">
    <citation type="journal article" date="2012" name="Nat. Genet.">
        <title>Whole-genome sequence of Schistosoma haematobium.</title>
        <authorList>
            <person name="Young N.D."/>
            <person name="Jex A.R."/>
            <person name="Li B."/>
            <person name="Liu S."/>
            <person name="Yang L."/>
            <person name="Xiong Z."/>
            <person name="Li Y."/>
            <person name="Cantacessi C."/>
            <person name="Hall R.S."/>
            <person name="Xu X."/>
            <person name="Chen F."/>
            <person name="Wu X."/>
            <person name="Zerlotini A."/>
            <person name="Oliveira G."/>
            <person name="Hofmann A."/>
            <person name="Zhang G."/>
            <person name="Fang X."/>
            <person name="Kang Y."/>
            <person name="Campbell B.E."/>
            <person name="Loukas A."/>
            <person name="Ranganathan S."/>
            <person name="Rollinson D."/>
            <person name="Rinaldi G."/>
            <person name="Brindley P.J."/>
            <person name="Yang H."/>
            <person name="Wang J."/>
            <person name="Wang J."/>
            <person name="Gasser R.B."/>
        </authorList>
    </citation>
    <scope>NUCLEOTIDE SEQUENCE</scope>
</reference>
<keyword evidence="3 7" id="KW-0812">Transmembrane</keyword>
<organism evidence="8 9">
    <name type="scientific">Schistosoma haematobium</name>
    <name type="common">Blood fluke</name>
    <dbReference type="NCBI Taxonomy" id="6185"/>
    <lineage>
        <taxon>Eukaryota</taxon>
        <taxon>Metazoa</taxon>
        <taxon>Spiralia</taxon>
        <taxon>Lophotrochozoa</taxon>
        <taxon>Platyhelminthes</taxon>
        <taxon>Trematoda</taxon>
        <taxon>Digenea</taxon>
        <taxon>Strigeidida</taxon>
        <taxon>Schistosomatoidea</taxon>
        <taxon>Schistosomatidae</taxon>
        <taxon>Schistosoma</taxon>
    </lineage>
</organism>
<dbReference type="PANTHER" id="PTHR10926">
    <property type="entry name" value="CELL CYCLE CONTROL PROTEIN 50"/>
    <property type="match status" value="1"/>
</dbReference>
<dbReference type="PIRSF" id="PIRSF015840">
    <property type="entry name" value="DUF284_TM_euk"/>
    <property type="match status" value="1"/>
</dbReference>
<name>A0A922ISS8_SCHHA</name>
<dbReference type="Proteomes" id="UP000471633">
    <property type="component" value="Unassembled WGS sequence"/>
</dbReference>
<dbReference type="RefSeq" id="XP_051068557.1">
    <property type="nucleotide sequence ID" value="XM_051215344.1"/>
</dbReference>
<accession>A0A922ISS8</accession>